<reference evidence="1 3" key="1">
    <citation type="submission" date="2016-06" db="EMBL/GenBank/DDBJ databases">
        <authorList>
            <person name="Kjaerup R.B."/>
            <person name="Dalgaard T.S."/>
            <person name="Juul-Madsen H.R."/>
        </authorList>
    </citation>
    <scope>NUCLEOTIDE SEQUENCE [LARGE SCALE GENOMIC DNA]</scope>
    <source>
        <strain evidence="1">Orrdi1</strain>
    </source>
</reference>
<sequence>MLHIYREARARRVRTGIHHDIYWPCGPMPSWENGGFPLGTAGTADKNFLFFGV</sequence>
<reference evidence="2 3" key="2">
    <citation type="submission" date="2017-08" db="EMBL/GenBank/DDBJ databases">
        <authorList>
            <person name="de Groot N.N."/>
        </authorList>
    </citation>
    <scope>NUCLEOTIDE SEQUENCE [LARGE SCALE GENOMIC DNA]</scope>
    <source>
        <strain evidence="2">Orrdi1</strain>
    </source>
</reference>
<evidence type="ECO:0000313" key="2">
    <source>
        <dbReference type="EMBL" id="SOE48774.1"/>
    </source>
</evidence>
<gene>
    <name evidence="1" type="ORF">ODI_01803</name>
    <name evidence="2" type="ORF">ODI_R1636</name>
</gene>
<proteinExistence type="predicted"/>
<dbReference type="STRING" id="1851544.ODI_01803"/>
<evidence type="ECO:0000313" key="3">
    <source>
        <dbReference type="Proteomes" id="UP000078558"/>
    </source>
</evidence>
<dbReference type="Proteomes" id="UP000078558">
    <property type="component" value="Chromosome I"/>
</dbReference>
<evidence type="ECO:0000313" key="1">
    <source>
        <dbReference type="EMBL" id="SBT26713.1"/>
    </source>
</evidence>
<dbReference type="EMBL" id="FLRC01000040">
    <property type="protein sequence ID" value="SBT26713.1"/>
    <property type="molecule type" value="Genomic_DNA"/>
</dbReference>
<dbReference type="AlphaFoldDB" id="A0A1C3K5F2"/>
<keyword evidence="3" id="KW-1185">Reference proteome</keyword>
<organism evidence="1 3">
    <name type="scientific">Orrella dioscoreae</name>
    <dbReference type="NCBI Taxonomy" id="1851544"/>
    <lineage>
        <taxon>Bacteria</taxon>
        <taxon>Pseudomonadati</taxon>
        <taxon>Pseudomonadota</taxon>
        <taxon>Betaproteobacteria</taxon>
        <taxon>Burkholderiales</taxon>
        <taxon>Alcaligenaceae</taxon>
        <taxon>Orrella</taxon>
    </lineage>
</organism>
<dbReference type="KEGG" id="odi:ODI_R1636"/>
<name>A0A1C3K5F2_9BURK</name>
<protein>
    <submittedName>
        <fullName evidence="1">Uncharacterized protein</fullName>
    </submittedName>
</protein>
<dbReference type="EMBL" id="LT907988">
    <property type="protein sequence ID" value="SOE48774.1"/>
    <property type="molecule type" value="Genomic_DNA"/>
</dbReference>
<accession>A0A1C3K5F2</accession>